<evidence type="ECO:0000256" key="5">
    <source>
        <dbReference type="SAM" id="MobiDB-lite"/>
    </source>
</evidence>
<keyword evidence="2 4" id="KW-0238">DNA-binding</keyword>
<keyword evidence="8" id="KW-1185">Reference proteome</keyword>
<protein>
    <submittedName>
        <fullName evidence="7">TetR/AcrR family transcriptional regulator</fullName>
    </submittedName>
</protein>
<organism evidence="7 8">
    <name type="scientific">Occallatibacter riparius</name>
    <dbReference type="NCBI Taxonomy" id="1002689"/>
    <lineage>
        <taxon>Bacteria</taxon>
        <taxon>Pseudomonadati</taxon>
        <taxon>Acidobacteriota</taxon>
        <taxon>Terriglobia</taxon>
        <taxon>Terriglobales</taxon>
        <taxon>Acidobacteriaceae</taxon>
        <taxon>Occallatibacter</taxon>
    </lineage>
</organism>
<dbReference type="InterPro" id="IPR001647">
    <property type="entry name" value="HTH_TetR"/>
</dbReference>
<name>A0A9J7BHL9_9BACT</name>
<keyword evidence="1" id="KW-0805">Transcription regulation</keyword>
<dbReference type="SUPFAM" id="SSF46689">
    <property type="entry name" value="Homeodomain-like"/>
    <property type="match status" value="1"/>
</dbReference>
<sequence>MLESEDRTQVKRIPRQERSQARFEQVLEASLRLFAARGYESVSMREIAREAKMPIASVYQYFPMKLAIVREMWSRYTSSITQALTDGIKRSLAEGEDHSDELIGSIVDRMAQLQASNPAFIEIWSCVAASMELRELNVEDTLHNARSIADFLHKMHPSVAASSLYDRALIAIEMSSSTTRLALCLPEPHRARILQSLKAAIALLINPATLETQTGPPRGKAKASKKPAVSNRKPVRR</sequence>
<dbReference type="InterPro" id="IPR009057">
    <property type="entry name" value="Homeodomain-like_sf"/>
</dbReference>
<evidence type="ECO:0000256" key="2">
    <source>
        <dbReference type="ARBA" id="ARBA00023125"/>
    </source>
</evidence>
<dbReference type="EMBL" id="CP093313">
    <property type="protein sequence ID" value="UWZ82288.1"/>
    <property type="molecule type" value="Genomic_DNA"/>
</dbReference>
<dbReference type="PANTHER" id="PTHR30055">
    <property type="entry name" value="HTH-TYPE TRANSCRIPTIONAL REGULATOR RUTR"/>
    <property type="match status" value="1"/>
</dbReference>
<feature type="region of interest" description="Disordered" evidence="5">
    <location>
        <begin position="212"/>
        <end position="237"/>
    </location>
</feature>
<evidence type="ECO:0000313" key="8">
    <source>
        <dbReference type="Proteomes" id="UP001059380"/>
    </source>
</evidence>
<evidence type="ECO:0000256" key="3">
    <source>
        <dbReference type="ARBA" id="ARBA00023163"/>
    </source>
</evidence>
<proteinExistence type="predicted"/>
<dbReference type="PRINTS" id="PR00455">
    <property type="entry name" value="HTHTETR"/>
</dbReference>
<dbReference type="GO" id="GO:0000976">
    <property type="term" value="F:transcription cis-regulatory region binding"/>
    <property type="evidence" value="ECO:0007669"/>
    <property type="project" value="TreeGrafter"/>
</dbReference>
<feature type="DNA-binding region" description="H-T-H motif" evidence="4">
    <location>
        <begin position="43"/>
        <end position="62"/>
    </location>
</feature>
<evidence type="ECO:0000256" key="1">
    <source>
        <dbReference type="ARBA" id="ARBA00023015"/>
    </source>
</evidence>
<dbReference type="PANTHER" id="PTHR30055:SF234">
    <property type="entry name" value="HTH-TYPE TRANSCRIPTIONAL REGULATOR BETI"/>
    <property type="match status" value="1"/>
</dbReference>
<dbReference type="Pfam" id="PF00440">
    <property type="entry name" value="TetR_N"/>
    <property type="match status" value="1"/>
</dbReference>
<dbReference type="Proteomes" id="UP001059380">
    <property type="component" value="Chromosome"/>
</dbReference>
<dbReference type="InterPro" id="IPR041674">
    <property type="entry name" value="TetR_C_22"/>
</dbReference>
<dbReference type="GO" id="GO:0003700">
    <property type="term" value="F:DNA-binding transcription factor activity"/>
    <property type="evidence" value="ECO:0007669"/>
    <property type="project" value="TreeGrafter"/>
</dbReference>
<dbReference type="KEGG" id="orp:MOP44_17105"/>
<accession>A0A9J7BHL9</accession>
<feature type="domain" description="HTH tetR-type" evidence="6">
    <location>
        <begin position="20"/>
        <end position="80"/>
    </location>
</feature>
<dbReference type="RefSeq" id="WP_260791462.1">
    <property type="nucleotide sequence ID" value="NZ_CP093313.1"/>
</dbReference>
<keyword evidence="3" id="KW-0804">Transcription</keyword>
<gene>
    <name evidence="7" type="ORF">MOP44_17105</name>
</gene>
<evidence type="ECO:0000313" key="7">
    <source>
        <dbReference type="EMBL" id="UWZ82288.1"/>
    </source>
</evidence>
<dbReference type="InterPro" id="IPR050109">
    <property type="entry name" value="HTH-type_TetR-like_transc_reg"/>
</dbReference>
<dbReference type="PROSITE" id="PS50977">
    <property type="entry name" value="HTH_TETR_2"/>
    <property type="match status" value="1"/>
</dbReference>
<evidence type="ECO:0000256" key="4">
    <source>
        <dbReference type="PROSITE-ProRule" id="PRU00335"/>
    </source>
</evidence>
<reference evidence="7" key="1">
    <citation type="submission" date="2021-04" db="EMBL/GenBank/DDBJ databases">
        <title>Phylogenetic analysis of Acidobacteriaceae.</title>
        <authorList>
            <person name="Qiu L."/>
            <person name="Zhang Q."/>
        </authorList>
    </citation>
    <scope>NUCLEOTIDE SEQUENCE</scope>
    <source>
        <strain evidence="7">DSM 25168</strain>
    </source>
</reference>
<evidence type="ECO:0000259" key="6">
    <source>
        <dbReference type="PROSITE" id="PS50977"/>
    </source>
</evidence>
<dbReference type="AlphaFoldDB" id="A0A9J7BHL9"/>
<dbReference type="Pfam" id="PF17928">
    <property type="entry name" value="TetR_C_22"/>
    <property type="match status" value="1"/>
</dbReference>
<dbReference type="Gene3D" id="1.10.357.10">
    <property type="entry name" value="Tetracycline Repressor, domain 2"/>
    <property type="match status" value="1"/>
</dbReference>